<gene>
    <name evidence="2" type="ORF">E6W39_33020</name>
</gene>
<dbReference type="PROSITE" id="PS51318">
    <property type="entry name" value="TAT"/>
    <property type="match status" value="1"/>
</dbReference>
<accession>A0A540WAW0</accession>
<evidence type="ECO:0000256" key="1">
    <source>
        <dbReference type="SAM" id="MobiDB-lite"/>
    </source>
</evidence>
<dbReference type="RefSeq" id="WP_141636611.1">
    <property type="nucleotide sequence ID" value="NZ_VIGB01000003.1"/>
</dbReference>
<feature type="region of interest" description="Disordered" evidence="1">
    <location>
        <begin position="43"/>
        <end position="78"/>
    </location>
</feature>
<proteinExistence type="predicted"/>
<evidence type="ECO:0000313" key="3">
    <source>
        <dbReference type="Proteomes" id="UP000319103"/>
    </source>
</evidence>
<dbReference type="Proteomes" id="UP000319103">
    <property type="component" value="Unassembled WGS sequence"/>
</dbReference>
<feature type="region of interest" description="Disordered" evidence="1">
    <location>
        <begin position="1"/>
        <end position="21"/>
    </location>
</feature>
<evidence type="ECO:0000313" key="2">
    <source>
        <dbReference type="EMBL" id="TQF06165.1"/>
    </source>
</evidence>
<dbReference type="InterPro" id="IPR006311">
    <property type="entry name" value="TAT_signal"/>
</dbReference>
<protein>
    <submittedName>
        <fullName evidence="2">Uncharacterized protein</fullName>
    </submittedName>
</protein>
<name>A0A540WAW0_9ACTN</name>
<reference evidence="2 3" key="1">
    <citation type="submission" date="2019-06" db="EMBL/GenBank/DDBJ databases">
        <title>Description of Kitasatospora acidophila sp. nov. isolated from pine grove soil, and reclassification of Streptomyces novaecaesareae to Kitasatospora novaeceasareae comb. nov.</title>
        <authorList>
            <person name="Kim M.J."/>
        </authorList>
    </citation>
    <scope>NUCLEOTIDE SEQUENCE [LARGE SCALE GENOMIC DNA]</scope>
    <source>
        <strain evidence="2 3">MMS16-CNU292</strain>
    </source>
</reference>
<comment type="caution">
    <text evidence="2">The sequence shown here is derived from an EMBL/GenBank/DDBJ whole genome shotgun (WGS) entry which is preliminary data.</text>
</comment>
<dbReference type="EMBL" id="VIGB01000003">
    <property type="protein sequence ID" value="TQF06165.1"/>
    <property type="molecule type" value="Genomic_DNA"/>
</dbReference>
<sequence length="78" mass="7789">MDQPSDAPTEQHQGGTVTRRSALRLTAGVGGAALAAAPLLAATPAAADDASAEGQGQGSPLLLTRPESLGLRPWRAST</sequence>
<dbReference type="AlphaFoldDB" id="A0A540WAW0"/>
<feature type="compositionally biased region" description="Low complexity" evidence="1">
    <location>
        <begin position="43"/>
        <end position="54"/>
    </location>
</feature>
<keyword evidence="3" id="KW-1185">Reference proteome</keyword>
<organism evidence="2 3">
    <name type="scientific">Kitasatospora acidiphila</name>
    <dbReference type="NCBI Taxonomy" id="2567942"/>
    <lineage>
        <taxon>Bacteria</taxon>
        <taxon>Bacillati</taxon>
        <taxon>Actinomycetota</taxon>
        <taxon>Actinomycetes</taxon>
        <taxon>Kitasatosporales</taxon>
        <taxon>Streptomycetaceae</taxon>
        <taxon>Kitasatospora</taxon>
    </lineage>
</organism>
<feature type="compositionally biased region" description="Polar residues" evidence="1">
    <location>
        <begin position="1"/>
        <end position="19"/>
    </location>
</feature>